<sequence>MKLTLLAKDGESKLKDCPSVYIADTGEFVVQGVQLSDADLRELKNPLPGETAVRIHPDVVVRAVERYATEKPS</sequence>
<reference evidence="2" key="1">
    <citation type="journal article" date="2019" name="Int. J. Syst. Evol. Microbiol.">
        <title>The Global Catalogue of Microorganisms (GCM) 10K type strain sequencing project: providing services to taxonomists for standard genome sequencing and annotation.</title>
        <authorList>
            <consortium name="The Broad Institute Genomics Platform"/>
            <consortium name="The Broad Institute Genome Sequencing Center for Infectious Disease"/>
            <person name="Wu L."/>
            <person name="Ma J."/>
        </authorList>
    </citation>
    <scope>NUCLEOTIDE SEQUENCE [LARGE SCALE GENOMIC DNA]</scope>
    <source>
        <strain evidence="2">TBRC 1826</strain>
    </source>
</reference>
<protein>
    <submittedName>
        <fullName evidence="1">Uncharacterized protein</fullName>
    </submittedName>
</protein>
<dbReference type="Proteomes" id="UP001595847">
    <property type="component" value="Unassembled WGS sequence"/>
</dbReference>
<comment type="caution">
    <text evidence="1">The sequence shown here is derived from an EMBL/GenBank/DDBJ whole genome shotgun (WGS) entry which is preliminary data.</text>
</comment>
<name>A0ABV8FP87_9ACTN</name>
<gene>
    <name evidence="1" type="ORF">ACFOVU_18405</name>
</gene>
<organism evidence="1 2">
    <name type="scientific">Nocardiopsis sediminis</name>
    <dbReference type="NCBI Taxonomy" id="1778267"/>
    <lineage>
        <taxon>Bacteria</taxon>
        <taxon>Bacillati</taxon>
        <taxon>Actinomycetota</taxon>
        <taxon>Actinomycetes</taxon>
        <taxon>Streptosporangiales</taxon>
        <taxon>Nocardiopsidaceae</taxon>
        <taxon>Nocardiopsis</taxon>
    </lineage>
</organism>
<accession>A0ABV8FP87</accession>
<evidence type="ECO:0000313" key="2">
    <source>
        <dbReference type="Proteomes" id="UP001595847"/>
    </source>
</evidence>
<proteinExistence type="predicted"/>
<dbReference type="EMBL" id="JBHSBH010000012">
    <property type="protein sequence ID" value="MFC3997912.1"/>
    <property type="molecule type" value="Genomic_DNA"/>
</dbReference>
<keyword evidence="2" id="KW-1185">Reference proteome</keyword>
<evidence type="ECO:0000313" key="1">
    <source>
        <dbReference type="EMBL" id="MFC3997912.1"/>
    </source>
</evidence>
<dbReference type="RefSeq" id="WP_378535296.1">
    <property type="nucleotide sequence ID" value="NZ_JBHSBH010000012.1"/>
</dbReference>